<evidence type="ECO:0000256" key="3">
    <source>
        <dbReference type="ARBA" id="ARBA00023002"/>
    </source>
</evidence>
<reference evidence="4 5" key="1">
    <citation type="journal article" date="2020" name="ISME J.">
        <title>Uncovering the hidden diversity of litter-decomposition mechanisms in mushroom-forming fungi.</title>
        <authorList>
            <person name="Floudas D."/>
            <person name="Bentzer J."/>
            <person name="Ahren D."/>
            <person name="Johansson T."/>
            <person name="Persson P."/>
            <person name="Tunlid A."/>
        </authorList>
    </citation>
    <scope>NUCLEOTIDE SEQUENCE [LARGE SCALE GENOMIC DNA]</scope>
    <source>
        <strain evidence="4 5">CBS 146.42</strain>
    </source>
</reference>
<keyword evidence="2" id="KW-0521">NADP</keyword>
<dbReference type="PANTHER" id="PTHR48107">
    <property type="entry name" value="NADPH-DEPENDENT ALDEHYDE REDUCTASE-LIKE PROTEIN, CHLOROPLASTIC-RELATED"/>
    <property type="match status" value="1"/>
</dbReference>
<comment type="similarity">
    <text evidence="1">Belongs to the short-chain dehydrogenases/reductases (SDR) family.</text>
</comment>
<organism evidence="4 5">
    <name type="scientific">Leucocoprinus leucothites</name>
    <dbReference type="NCBI Taxonomy" id="201217"/>
    <lineage>
        <taxon>Eukaryota</taxon>
        <taxon>Fungi</taxon>
        <taxon>Dikarya</taxon>
        <taxon>Basidiomycota</taxon>
        <taxon>Agaricomycotina</taxon>
        <taxon>Agaricomycetes</taxon>
        <taxon>Agaricomycetidae</taxon>
        <taxon>Agaricales</taxon>
        <taxon>Agaricineae</taxon>
        <taxon>Agaricaceae</taxon>
        <taxon>Leucocoprinus</taxon>
    </lineage>
</organism>
<dbReference type="InterPro" id="IPR002347">
    <property type="entry name" value="SDR_fam"/>
</dbReference>
<dbReference type="SUPFAM" id="SSF51735">
    <property type="entry name" value="NAD(P)-binding Rossmann-fold domains"/>
    <property type="match status" value="1"/>
</dbReference>
<evidence type="ECO:0008006" key="6">
    <source>
        <dbReference type="Google" id="ProtNLM"/>
    </source>
</evidence>
<evidence type="ECO:0000313" key="5">
    <source>
        <dbReference type="Proteomes" id="UP000559027"/>
    </source>
</evidence>
<evidence type="ECO:0000256" key="2">
    <source>
        <dbReference type="ARBA" id="ARBA00022857"/>
    </source>
</evidence>
<dbReference type="InterPro" id="IPR036291">
    <property type="entry name" value="NAD(P)-bd_dom_sf"/>
</dbReference>
<dbReference type="GO" id="GO:0016614">
    <property type="term" value="F:oxidoreductase activity, acting on CH-OH group of donors"/>
    <property type="evidence" value="ECO:0007669"/>
    <property type="project" value="UniProtKB-ARBA"/>
</dbReference>
<dbReference type="OrthoDB" id="5327538at2759"/>
<proteinExistence type="inferred from homology"/>
<dbReference type="InterPro" id="IPR020904">
    <property type="entry name" value="Sc_DH/Rdtase_CS"/>
</dbReference>
<dbReference type="PRINTS" id="PR00080">
    <property type="entry name" value="SDRFAMILY"/>
</dbReference>
<dbReference type="EMBL" id="JAACJO010000019">
    <property type="protein sequence ID" value="KAF5348450.1"/>
    <property type="molecule type" value="Genomic_DNA"/>
</dbReference>
<name>A0A8H5CV57_9AGAR</name>
<dbReference type="Proteomes" id="UP000559027">
    <property type="component" value="Unassembled WGS sequence"/>
</dbReference>
<comment type="caution">
    <text evidence="4">The sequence shown here is derived from an EMBL/GenBank/DDBJ whole genome shotgun (WGS) entry which is preliminary data.</text>
</comment>
<dbReference type="Pfam" id="PF13561">
    <property type="entry name" value="adh_short_C2"/>
    <property type="match status" value="1"/>
</dbReference>
<accession>A0A8H5CV57</accession>
<gene>
    <name evidence="4" type="ORF">D9756_009554</name>
</gene>
<keyword evidence="3" id="KW-0560">Oxidoreductase</keyword>
<evidence type="ECO:0000313" key="4">
    <source>
        <dbReference type="EMBL" id="KAF5348450.1"/>
    </source>
</evidence>
<dbReference type="AlphaFoldDB" id="A0A8H5CV57"/>
<dbReference type="FunFam" id="3.40.50.720:FF:000084">
    <property type="entry name" value="Short-chain dehydrogenase reductase"/>
    <property type="match status" value="1"/>
</dbReference>
<dbReference type="PRINTS" id="PR00081">
    <property type="entry name" value="GDHRDH"/>
</dbReference>
<dbReference type="PANTHER" id="PTHR48107:SF7">
    <property type="entry name" value="RE15974P"/>
    <property type="match status" value="1"/>
</dbReference>
<evidence type="ECO:0000256" key="1">
    <source>
        <dbReference type="ARBA" id="ARBA00006484"/>
    </source>
</evidence>
<sequence>MLLPMSKTNKSSKSQNLVSNLLHTLRPNSKSSKSSKASSTANITMATTSLVGKTAIVTGSSRSIGAAIARALGAEGANVVVNYVSDAGAAEEVVKSIKATGKGDAIAVKANAGTVEGGKSLIDAAVAKWQRLDILVLNAGIMGSKNLADVDEEFFDSHIQTNVKAPLFTVKHALQHLTAGGRIIFFSSSLTYATGVLPNALSYVASKGAVEQISRVLAKDVGARGITVNTVSPGPVDTPLFRTGKPQQVIDFISKQNPNGRLGLPEDIAPTVAFIASPAAQWLNGQNIRVNGGFTV</sequence>
<dbReference type="Gene3D" id="3.40.50.720">
    <property type="entry name" value="NAD(P)-binding Rossmann-like Domain"/>
    <property type="match status" value="1"/>
</dbReference>
<dbReference type="PROSITE" id="PS00061">
    <property type="entry name" value="ADH_SHORT"/>
    <property type="match status" value="1"/>
</dbReference>
<protein>
    <recommendedName>
        <fullName evidence="6">NAD(P)-binding protein</fullName>
    </recommendedName>
</protein>
<keyword evidence="5" id="KW-1185">Reference proteome</keyword>